<dbReference type="PANTHER" id="PTHR10114">
    <property type="entry name" value="60S RIBOSOMAL PROTEIN L36"/>
    <property type="match status" value="1"/>
</dbReference>
<dbReference type="GeneID" id="107522630"/>
<organism evidence="8 9">
    <name type="scientific">Erinaceus europaeus</name>
    <name type="common">Western European hedgehog</name>
    <dbReference type="NCBI Taxonomy" id="9365"/>
    <lineage>
        <taxon>Eukaryota</taxon>
        <taxon>Metazoa</taxon>
        <taxon>Chordata</taxon>
        <taxon>Craniata</taxon>
        <taxon>Vertebrata</taxon>
        <taxon>Euteleostomi</taxon>
        <taxon>Mammalia</taxon>
        <taxon>Eutheria</taxon>
        <taxon>Laurasiatheria</taxon>
        <taxon>Eulipotyphla</taxon>
        <taxon>Erinaceidae</taxon>
        <taxon>Erinaceinae</taxon>
        <taxon>Erinaceus</taxon>
    </lineage>
</organism>
<evidence type="ECO:0000256" key="2">
    <source>
        <dbReference type="ARBA" id="ARBA00011133"/>
    </source>
</evidence>
<dbReference type="Pfam" id="PF01158">
    <property type="entry name" value="Ribosomal_L36e"/>
    <property type="match status" value="1"/>
</dbReference>
<evidence type="ECO:0000313" key="8">
    <source>
        <dbReference type="Proteomes" id="UP001652624"/>
    </source>
</evidence>
<name>A0ABM3W0G0_ERIEU</name>
<evidence type="ECO:0000256" key="1">
    <source>
        <dbReference type="ARBA" id="ARBA00006509"/>
    </source>
</evidence>
<comment type="similarity">
    <text evidence="1">Belongs to the eukaryotic ribosomal protein eL36 family.</text>
</comment>
<proteinExistence type="inferred from homology"/>
<dbReference type="RefSeq" id="XP_060030061.1">
    <property type="nucleotide sequence ID" value="XM_060174078.1"/>
</dbReference>
<evidence type="ECO:0000256" key="4">
    <source>
        <dbReference type="ARBA" id="ARBA00023274"/>
    </source>
</evidence>
<comment type="subunit">
    <text evidence="2">Component of the large ribosomal subunit.</text>
</comment>
<evidence type="ECO:0000256" key="5">
    <source>
        <dbReference type="ARBA" id="ARBA00034092"/>
    </source>
</evidence>
<dbReference type="InterPro" id="IPR038097">
    <property type="entry name" value="Ribosomal_eL36_sf"/>
</dbReference>
<protein>
    <recommendedName>
        <fullName evidence="6">Large ribosomal subunit protein eL36</fullName>
    </recommendedName>
    <alternativeName>
        <fullName evidence="7">60S ribosomal protein L36</fullName>
    </alternativeName>
</protein>
<evidence type="ECO:0000313" key="9">
    <source>
        <dbReference type="RefSeq" id="XP_060030061.1"/>
    </source>
</evidence>
<dbReference type="Gene3D" id="1.10.10.1760">
    <property type="entry name" value="60S ribosomal protein L36"/>
    <property type="match status" value="1"/>
</dbReference>
<sequence length="79" mass="9055">MAVGLHKGHKVTKNVNQPRHCRHHGRLTEHTEFVRDVTHEVCGSTPYERCAMELLKVSKDKRALKLIKKWVGEPGFLSP</sequence>
<keyword evidence="8" id="KW-1185">Reference proteome</keyword>
<evidence type="ECO:0000256" key="6">
    <source>
        <dbReference type="ARBA" id="ARBA00035226"/>
    </source>
</evidence>
<gene>
    <name evidence="9" type="primary">LOC107522630</name>
</gene>
<keyword evidence="3" id="KW-0689">Ribosomal protein</keyword>
<reference evidence="9" key="1">
    <citation type="submission" date="2025-08" db="UniProtKB">
        <authorList>
            <consortium name="RefSeq"/>
        </authorList>
    </citation>
    <scope>IDENTIFICATION</scope>
</reference>
<dbReference type="Proteomes" id="UP001652624">
    <property type="component" value="Chromosome 15"/>
</dbReference>
<evidence type="ECO:0000256" key="7">
    <source>
        <dbReference type="ARBA" id="ARBA00035331"/>
    </source>
</evidence>
<evidence type="ECO:0000256" key="3">
    <source>
        <dbReference type="ARBA" id="ARBA00022980"/>
    </source>
</evidence>
<dbReference type="InterPro" id="IPR000509">
    <property type="entry name" value="Ribosomal_eL36"/>
</dbReference>
<comment type="function">
    <text evidence="5">Component of the large ribosomal subunit. The ribosome is a large ribonucleoprotein complex responsible for the synthesis of proteins in the cell.</text>
</comment>
<accession>A0ABM3W0G0</accession>
<keyword evidence="4" id="KW-0687">Ribonucleoprotein</keyword>